<gene>
    <name evidence="2" type="ORF">C5B42_00700</name>
</gene>
<name>A0A317JQV7_9BACT</name>
<accession>A0A317JQV7</accession>
<evidence type="ECO:0000313" key="2">
    <source>
        <dbReference type="EMBL" id="PWU24080.1"/>
    </source>
</evidence>
<reference evidence="2 3" key="1">
    <citation type="submission" date="2018-02" db="EMBL/GenBank/DDBJ databases">
        <title>Genomic Reconstructions from Amazon Rainforest and Pasture Soil Reveal Novel Insights into the Physiology of Candidate Phyla in Tropical Sites.</title>
        <authorList>
            <person name="Kroeger M.E."/>
            <person name="Delmont T."/>
            <person name="Eren A.M."/>
            <person name="Guo J."/>
            <person name="Meyer K.M."/>
            <person name="Khan K."/>
            <person name="Rodrigues J.L.M."/>
            <person name="Bohannan B.J.M."/>
            <person name="Tringe S."/>
            <person name="Borges C.D."/>
            <person name="Tiedje J."/>
            <person name="Tsai S.M."/>
            <person name="Nusslein K."/>
        </authorList>
    </citation>
    <scope>NUCLEOTIDE SEQUENCE [LARGE SCALE GENOMIC DNA]</scope>
    <source>
        <strain evidence="2">Amazon FNV 2010 28 9</strain>
    </source>
</reference>
<dbReference type="EMBL" id="PSRQ01000013">
    <property type="protein sequence ID" value="PWU24080.1"/>
    <property type="molecule type" value="Genomic_DNA"/>
</dbReference>
<protein>
    <submittedName>
        <fullName evidence="2">Uncharacterized protein</fullName>
    </submittedName>
</protein>
<dbReference type="AlphaFoldDB" id="A0A317JQV7"/>
<feature type="region of interest" description="Disordered" evidence="1">
    <location>
        <begin position="1"/>
        <end position="22"/>
    </location>
</feature>
<organism evidence="2 3">
    <name type="scientific">Candidatus Cerribacteria bacterium 'Amazon FNV 2010 28 9'</name>
    <dbReference type="NCBI Taxonomy" id="2081795"/>
    <lineage>
        <taxon>Bacteria</taxon>
        <taxon>Candidatus Cerribacteria</taxon>
    </lineage>
</organism>
<feature type="compositionally biased region" description="Polar residues" evidence="1">
    <location>
        <begin position="1"/>
        <end position="17"/>
    </location>
</feature>
<proteinExistence type="predicted"/>
<evidence type="ECO:0000313" key="3">
    <source>
        <dbReference type="Proteomes" id="UP000246104"/>
    </source>
</evidence>
<sequence length="183" mass="20806">MKKSLAKNTEQNLEEQQNGGGLPSLEEIVFDTMGLDKKSTKVMAEQMSKHGFDGVVDGSFLESTVHPNHQSHVKILRIRLKNEYTAQTATELMLIDMAINSYMRHMHASQVYSNMLMDRGGQTSFNQLRVNMLKELTKQIEAANHQFMASITMLKELKRPPINVKVHSKQAFIAQNQQFNKNA</sequence>
<evidence type="ECO:0000256" key="1">
    <source>
        <dbReference type="SAM" id="MobiDB-lite"/>
    </source>
</evidence>
<comment type="caution">
    <text evidence="2">The sequence shown here is derived from an EMBL/GenBank/DDBJ whole genome shotgun (WGS) entry which is preliminary data.</text>
</comment>
<dbReference type="Proteomes" id="UP000246104">
    <property type="component" value="Unassembled WGS sequence"/>
</dbReference>